<reference evidence="5 6" key="1">
    <citation type="journal article" date="2019" name="Emerg. Microbes Infect.">
        <title>Comprehensive subspecies identification of 175 nontuberculous mycobacteria species based on 7547 genomic profiles.</title>
        <authorList>
            <person name="Matsumoto Y."/>
            <person name="Kinjo T."/>
            <person name="Motooka D."/>
            <person name="Nabeya D."/>
            <person name="Jung N."/>
            <person name="Uechi K."/>
            <person name="Horii T."/>
            <person name="Iida T."/>
            <person name="Fujita J."/>
            <person name="Nakamura S."/>
        </authorList>
    </citation>
    <scope>NUCLEOTIDE SEQUENCE [LARGE SCALE GENOMIC DNA]</scope>
    <source>
        <strain evidence="5 6">JCM 15653</strain>
    </source>
</reference>
<accession>A0ABM7J169</accession>
<dbReference type="SUPFAM" id="SSF100950">
    <property type="entry name" value="NagB/RpiA/CoA transferase-like"/>
    <property type="match status" value="1"/>
</dbReference>
<gene>
    <name evidence="5" type="ORF">MBOE_45250</name>
</gene>
<dbReference type="PANTHER" id="PTHR30363">
    <property type="entry name" value="HTH-TYPE TRANSCRIPTIONAL REGULATOR SRLR-RELATED"/>
    <property type="match status" value="1"/>
</dbReference>
<dbReference type="InterPro" id="IPR001034">
    <property type="entry name" value="DeoR_HTH"/>
</dbReference>
<dbReference type="InterPro" id="IPR018356">
    <property type="entry name" value="Tscrpt_reg_HTH_DeoR_CS"/>
</dbReference>
<feature type="domain" description="HTH deoR-type" evidence="4">
    <location>
        <begin position="13"/>
        <end position="68"/>
    </location>
</feature>
<dbReference type="PROSITE" id="PS00894">
    <property type="entry name" value="HTH_DEOR_1"/>
    <property type="match status" value="1"/>
</dbReference>
<dbReference type="InterPro" id="IPR050313">
    <property type="entry name" value="Carb_Metab_HTH_regulators"/>
</dbReference>
<evidence type="ECO:0000256" key="2">
    <source>
        <dbReference type="ARBA" id="ARBA00023125"/>
    </source>
</evidence>
<dbReference type="InterPro" id="IPR036388">
    <property type="entry name" value="WH-like_DNA-bd_sf"/>
</dbReference>
<keyword evidence="2" id="KW-0238">DNA-binding</keyword>
<dbReference type="SUPFAM" id="SSF46785">
    <property type="entry name" value="Winged helix' DNA-binding domain"/>
    <property type="match status" value="1"/>
</dbReference>
<evidence type="ECO:0000256" key="1">
    <source>
        <dbReference type="ARBA" id="ARBA00023015"/>
    </source>
</evidence>
<dbReference type="PANTHER" id="PTHR30363:SF44">
    <property type="entry name" value="AGA OPERON TRANSCRIPTIONAL REPRESSOR-RELATED"/>
    <property type="match status" value="1"/>
</dbReference>
<keyword evidence="1" id="KW-0805">Transcription regulation</keyword>
<dbReference type="Proteomes" id="UP000466683">
    <property type="component" value="Chromosome"/>
</dbReference>
<dbReference type="PRINTS" id="PR00037">
    <property type="entry name" value="HTHLACR"/>
</dbReference>
<evidence type="ECO:0000256" key="3">
    <source>
        <dbReference type="ARBA" id="ARBA00023163"/>
    </source>
</evidence>
<organism evidence="5 6">
    <name type="scientific">Mycolicibacterium boenickei</name>
    <dbReference type="NCBI Taxonomy" id="146017"/>
    <lineage>
        <taxon>Bacteria</taxon>
        <taxon>Bacillati</taxon>
        <taxon>Actinomycetota</taxon>
        <taxon>Actinomycetes</taxon>
        <taxon>Mycobacteriales</taxon>
        <taxon>Mycobacteriaceae</taxon>
        <taxon>Mycolicibacterium</taxon>
    </lineage>
</organism>
<protein>
    <submittedName>
        <fullName evidence="5">DeoR family transcriptional regulator</fullName>
    </submittedName>
</protein>
<dbReference type="SMART" id="SM01134">
    <property type="entry name" value="DeoRC"/>
    <property type="match status" value="1"/>
</dbReference>
<keyword evidence="3" id="KW-0804">Transcription</keyword>
<evidence type="ECO:0000313" key="5">
    <source>
        <dbReference type="EMBL" id="BBX92876.1"/>
    </source>
</evidence>
<sequence length="273" mass="28636">MPYPVGMAPGLNAHARRAAIAARINADREVDFTTLADEFDVSAMTIRRDIERLEDQGIARRVLGGAIAFGGKSTEPSFAARAADAADEKLHIARAVADLLTPSETVILDSGSTVLAVARAIKGRNLGLTVITPSVLVAVELADEPDTTILLTGGKVRPGELSLIGAEAEDFYLRYNCDTYVMGIAGVDGKRGASEYHREEGNVKQAAMRAADRVIVAADATKLGRVQLINVAPVSAISILVTDGLPAHPAVEALRSAGVSVVCVNAERSTPGR</sequence>
<dbReference type="InterPro" id="IPR036390">
    <property type="entry name" value="WH_DNA-bd_sf"/>
</dbReference>
<evidence type="ECO:0000313" key="6">
    <source>
        <dbReference type="Proteomes" id="UP000466683"/>
    </source>
</evidence>
<dbReference type="Gene3D" id="3.40.50.1360">
    <property type="match status" value="1"/>
</dbReference>
<dbReference type="InterPro" id="IPR037171">
    <property type="entry name" value="NagB/RpiA_transferase-like"/>
</dbReference>
<proteinExistence type="predicted"/>
<dbReference type="PROSITE" id="PS51000">
    <property type="entry name" value="HTH_DEOR_2"/>
    <property type="match status" value="1"/>
</dbReference>
<dbReference type="Pfam" id="PF08220">
    <property type="entry name" value="HTH_DeoR"/>
    <property type="match status" value="1"/>
</dbReference>
<dbReference type="SMART" id="SM00420">
    <property type="entry name" value="HTH_DEOR"/>
    <property type="match status" value="1"/>
</dbReference>
<dbReference type="Gene3D" id="1.10.10.10">
    <property type="entry name" value="Winged helix-like DNA-binding domain superfamily/Winged helix DNA-binding domain"/>
    <property type="match status" value="1"/>
</dbReference>
<dbReference type="EMBL" id="AP022579">
    <property type="protein sequence ID" value="BBX92876.1"/>
    <property type="molecule type" value="Genomic_DNA"/>
</dbReference>
<evidence type="ECO:0000259" key="4">
    <source>
        <dbReference type="PROSITE" id="PS51000"/>
    </source>
</evidence>
<keyword evidence="6" id="KW-1185">Reference proteome</keyword>
<dbReference type="Pfam" id="PF00455">
    <property type="entry name" value="DeoRC"/>
    <property type="match status" value="1"/>
</dbReference>
<name>A0ABM7J169_9MYCO</name>
<dbReference type="InterPro" id="IPR014036">
    <property type="entry name" value="DeoR-like_C"/>
</dbReference>